<dbReference type="WBParaSite" id="DME_0000724201-mRNA-1">
    <property type="protein sequence ID" value="DME_0000724201-mRNA-1"/>
    <property type="gene ID" value="DME_0000724201"/>
</dbReference>
<dbReference type="Proteomes" id="UP000274756">
    <property type="component" value="Unassembled WGS sequence"/>
</dbReference>
<gene>
    <name evidence="1" type="ORF">DME_LOCUS9910</name>
</gene>
<evidence type="ECO:0000313" key="3">
    <source>
        <dbReference type="Proteomes" id="UP000274756"/>
    </source>
</evidence>
<dbReference type="EMBL" id="UYYG01001195">
    <property type="protein sequence ID" value="VDN59937.1"/>
    <property type="molecule type" value="Genomic_DNA"/>
</dbReference>
<organism evidence="2 4">
    <name type="scientific">Dracunculus medinensis</name>
    <name type="common">Guinea worm</name>
    <dbReference type="NCBI Taxonomy" id="318479"/>
    <lineage>
        <taxon>Eukaryota</taxon>
        <taxon>Metazoa</taxon>
        <taxon>Ecdysozoa</taxon>
        <taxon>Nematoda</taxon>
        <taxon>Chromadorea</taxon>
        <taxon>Rhabditida</taxon>
        <taxon>Spirurina</taxon>
        <taxon>Dracunculoidea</taxon>
        <taxon>Dracunculidae</taxon>
        <taxon>Dracunculus</taxon>
    </lineage>
</organism>
<keyword evidence="3" id="KW-1185">Reference proteome</keyword>
<evidence type="ECO:0000313" key="2">
    <source>
        <dbReference type="Proteomes" id="UP000038040"/>
    </source>
</evidence>
<proteinExistence type="predicted"/>
<accession>A0A0N4UI29</accession>
<evidence type="ECO:0000313" key="1">
    <source>
        <dbReference type="EMBL" id="VDN59937.1"/>
    </source>
</evidence>
<reference evidence="1 3" key="2">
    <citation type="submission" date="2018-11" db="EMBL/GenBank/DDBJ databases">
        <authorList>
            <consortium name="Pathogen Informatics"/>
        </authorList>
    </citation>
    <scope>NUCLEOTIDE SEQUENCE [LARGE SCALE GENOMIC DNA]</scope>
</reference>
<evidence type="ECO:0000313" key="4">
    <source>
        <dbReference type="WBParaSite" id="DME_0000724201-mRNA-1"/>
    </source>
</evidence>
<dbReference type="Proteomes" id="UP000038040">
    <property type="component" value="Unplaced"/>
</dbReference>
<dbReference type="AlphaFoldDB" id="A0A0N4UI29"/>
<name>A0A0N4UI29_DRAME</name>
<dbReference type="OrthoDB" id="5873024at2759"/>
<reference evidence="4" key="1">
    <citation type="submission" date="2017-02" db="UniProtKB">
        <authorList>
            <consortium name="WormBaseParasite"/>
        </authorList>
    </citation>
    <scope>IDENTIFICATION</scope>
</reference>
<sequence>MNKAENFTSESGSYPSFLANLDNTKAERQLINAGKRGGARTFGPHRFDFDSFFYPTDKRQETFSPYYFYQQPKRGGGRGFYSVWNPPTISESRNLPFILTSPIIIYKSGFPLIWDRMSFEDKIIGPTAPFEFHRLFDILKAMMLNLNLANKFLTILSPTRIT</sequence>
<protein>
    <submittedName>
        <fullName evidence="1 4">Uncharacterized protein</fullName>
    </submittedName>
</protein>